<comment type="caution">
    <text evidence="1">The sequence shown here is derived from an EMBL/GenBank/DDBJ whole genome shotgun (WGS) entry which is preliminary data.</text>
</comment>
<dbReference type="OrthoDB" id="9773249at2"/>
<accession>A0A2M9R4W9</accession>
<dbReference type="EMBL" id="NIPO01000001">
    <property type="protein sequence ID" value="PJR03919.1"/>
    <property type="molecule type" value="Genomic_DNA"/>
</dbReference>
<gene>
    <name evidence="1" type="ORF">CDL10_04800</name>
</gene>
<proteinExistence type="predicted"/>
<dbReference type="Proteomes" id="UP000231960">
    <property type="component" value="Unassembled WGS sequence"/>
</dbReference>
<evidence type="ECO:0008006" key="3">
    <source>
        <dbReference type="Google" id="ProtNLM"/>
    </source>
</evidence>
<protein>
    <recommendedName>
        <fullName evidence="3">PIN domain-containing protein</fullName>
    </recommendedName>
</protein>
<dbReference type="AlphaFoldDB" id="A0A2M9R4W9"/>
<dbReference type="RefSeq" id="WP_100677485.1">
    <property type="nucleotide sequence ID" value="NZ_NIPO01000001.1"/>
</dbReference>
<keyword evidence="2" id="KW-1185">Reference proteome</keyword>
<organism evidence="1 2">
    <name type="scientific">Avrilella dinanensis</name>
    <dbReference type="NCBI Taxonomy" id="2008672"/>
    <lineage>
        <taxon>Bacteria</taxon>
        <taxon>Pseudomonadati</taxon>
        <taxon>Bacteroidota</taxon>
        <taxon>Flavobacteriia</taxon>
        <taxon>Flavobacteriales</taxon>
        <taxon>Flavobacteriaceae</taxon>
        <taxon>Avrilella</taxon>
    </lineage>
</organism>
<name>A0A2M9R4W9_9FLAO</name>
<evidence type="ECO:0000313" key="2">
    <source>
        <dbReference type="Proteomes" id="UP000231960"/>
    </source>
</evidence>
<reference evidence="1 2" key="1">
    <citation type="submission" date="2017-06" db="EMBL/GenBank/DDBJ databases">
        <title>Description of Avrilella dinanensis gen. nov. sp. nov.</title>
        <authorList>
            <person name="Leyer C."/>
            <person name="Sassi M."/>
            <person name="Minet J."/>
            <person name="Kayal S."/>
            <person name="Cattoir V."/>
        </authorList>
    </citation>
    <scope>NUCLEOTIDE SEQUENCE [LARGE SCALE GENOMIC DNA]</scope>
    <source>
        <strain evidence="1 2">UR159</strain>
    </source>
</reference>
<evidence type="ECO:0000313" key="1">
    <source>
        <dbReference type="EMBL" id="PJR03919.1"/>
    </source>
</evidence>
<sequence length="144" mass="17132">MKILIDTNILIHLEDNKVINESFAQFYRLAISNNCKILYHPLAIPKDLDRDKNVDRKQITQSKLRKYERLIDYSKPDEDFNKTVGCKNENDEIDNLQLYQVSRNYVDYFVTEDKGIRSKSKTLNVITFRLVNYLKKKVTLRKIN</sequence>